<dbReference type="EMBL" id="JAHVAH010000001">
    <property type="protein sequence ID" value="MBW0145508.1"/>
    <property type="molecule type" value="Genomic_DNA"/>
</dbReference>
<keyword evidence="2" id="KW-1185">Reference proteome</keyword>
<evidence type="ECO:0000313" key="2">
    <source>
        <dbReference type="Proteomes" id="UP000698028"/>
    </source>
</evidence>
<dbReference type="Proteomes" id="UP000698028">
    <property type="component" value="Unassembled WGS sequence"/>
</dbReference>
<comment type="caution">
    <text evidence="1">The sequence shown here is derived from an EMBL/GenBank/DDBJ whole genome shotgun (WGS) entry which is preliminary data.</text>
</comment>
<reference evidence="1 2" key="1">
    <citation type="submission" date="2021-07" db="EMBL/GenBank/DDBJ databases">
        <title>The draft genome sequence of Sphingomicrobium sp. B8.</title>
        <authorList>
            <person name="Mu L."/>
        </authorList>
    </citation>
    <scope>NUCLEOTIDE SEQUENCE [LARGE SCALE GENOMIC DNA]</scope>
    <source>
        <strain evidence="1 2">B8</strain>
    </source>
</reference>
<sequence length="47" mass="5044">MGRSTVILIVLLILVVGGLFFFNSQADPVPLETIEEPVVVAEEESDG</sequence>
<gene>
    <name evidence="1" type="ORF">KTQ36_09400</name>
</gene>
<accession>A0ABS6V8V4</accession>
<dbReference type="RefSeq" id="WP_218633407.1">
    <property type="nucleotide sequence ID" value="NZ_JAHVAH010000001.1"/>
</dbReference>
<proteinExistence type="predicted"/>
<name>A0ABS6V8V4_9SPHN</name>
<organism evidence="1 2">
    <name type="scientific">Sphingomicrobium clamense</name>
    <dbReference type="NCBI Taxonomy" id="2851013"/>
    <lineage>
        <taxon>Bacteria</taxon>
        <taxon>Pseudomonadati</taxon>
        <taxon>Pseudomonadota</taxon>
        <taxon>Alphaproteobacteria</taxon>
        <taxon>Sphingomonadales</taxon>
        <taxon>Sphingomonadaceae</taxon>
        <taxon>Sphingomicrobium</taxon>
    </lineage>
</organism>
<evidence type="ECO:0000313" key="1">
    <source>
        <dbReference type="EMBL" id="MBW0145508.1"/>
    </source>
</evidence>
<protein>
    <submittedName>
        <fullName evidence="1">Uncharacterized protein</fullName>
    </submittedName>
</protein>